<dbReference type="Proteomes" id="UP000618943">
    <property type="component" value="Unassembled WGS sequence"/>
</dbReference>
<dbReference type="EMBL" id="JAEOAH010000060">
    <property type="protein sequence ID" value="MBK3497295.1"/>
    <property type="molecule type" value="Genomic_DNA"/>
</dbReference>
<protein>
    <recommendedName>
        <fullName evidence="1">DNA ligase D polymerase domain-containing protein</fullName>
    </recommendedName>
</protein>
<feature type="domain" description="DNA ligase D polymerase" evidence="1">
    <location>
        <begin position="7"/>
        <end position="57"/>
    </location>
</feature>
<organism evidence="2 3">
    <name type="scientific">Viridibacillus soli</name>
    <dbReference type="NCBI Taxonomy" id="2798301"/>
    <lineage>
        <taxon>Bacteria</taxon>
        <taxon>Bacillati</taxon>
        <taxon>Bacillota</taxon>
        <taxon>Bacilli</taxon>
        <taxon>Bacillales</taxon>
        <taxon>Caryophanaceae</taxon>
        <taxon>Viridibacillus</taxon>
    </lineage>
</organism>
<proteinExistence type="predicted"/>
<reference evidence="2 3" key="1">
    <citation type="submission" date="2020-12" db="EMBL/GenBank/DDBJ databases">
        <title>YIM B01967 draft genome.</title>
        <authorList>
            <person name="Yan X."/>
        </authorList>
    </citation>
    <scope>NUCLEOTIDE SEQUENCE [LARGE SCALE GENOMIC DNA]</scope>
    <source>
        <strain evidence="2 3">YIM B01967</strain>
    </source>
</reference>
<dbReference type="InterPro" id="IPR014145">
    <property type="entry name" value="LigD_pol_dom"/>
</dbReference>
<keyword evidence="3" id="KW-1185">Reference proteome</keyword>
<evidence type="ECO:0000259" key="1">
    <source>
        <dbReference type="Pfam" id="PF21686"/>
    </source>
</evidence>
<name>A0ABS1HD25_9BACL</name>
<dbReference type="RefSeq" id="WP_200750586.1">
    <property type="nucleotide sequence ID" value="NZ_JAEOAH010000060.1"/>
</dbReference>
<comment type="caution">
    <text evidence="2">The sequence shown here is derived from an EMBL/GenBank/DDBJ whole genome shotgun (WGS) entry which is preliminary data.</text>
</comment>
<accession>A0ABS1HD25</accession>
<dbReference type="Pfam" id="PF21686">
    <property type="entry name" value="LigD_Prim-Pol"/>
    <property type="match status" value="1"/>
</dbReference>
<gene>
    <name evidence="2" type="ORF">JFL43_21185</name>
</gene>
<evidence type="ECO:0000313" key="2">
    <source>
        <dbReference type="EMBL" id="MBK3497295.1"/>
    </source>
</evidence>
<sequence>MFIINDVQHNDGNTLAAPYSPRGNEKGLIATRLHWTEVNDSLKPDMFTVPAVIERIQK</sequence>
<evidence type="ECO:0000313" key="3">
    <source>
        <dbReference type="Proteomes" id="UP000618943"/>
    </source>
</evidence>
<dbReference type="Gene3D" id="3.90.920.10">
    <property type="entry name" value="DNA primase, PRIM domain"/>
    <property type="match status" value="1"/>
</dbReference>